<dbReference type="RefSeq" id="WP_131480592.1">
    <property type="nucleotide sequence ID" value="NZ_SJDL01000008.1"/>
</dbReference>
<reference evidence="1 2" key="1">
    <citation type="submission" date="2019-02" db="EMBL/GenBank/DDBJ databases">
        <title>Marinobacter halodurans sp. nov., a marine bacterium isolated from sea tidal flat.</title>
        <authorList>
            <person name="Yoo Y."/>
            <person name="Lee D.W."/>
            <person name="Kim B.S."/>
            <person name="Kim J.-J."/>
        </authorList>
    </citation>
    <scope>NUCLEOTIDE SEQUENCE [LARGE SCALE GENOMIC DNA]</scope>
    <source>
        <strain evidence="1 2">YJ-S3-2</strain>
    </source>
</reference>
<proteinExistence type="predicted"/>
<sequence length="275" mass="31168">MNAVLGAAALGSVRRKAISDIPSSEQGHLLVKSSALWNSYLSNSATSSELIELVSKDLEVDAAVIRGWINLYGWRRPEDEVEGSADESLFSVKSDTVYHVDGIDRTMDQNALRDMAVDPLCPFWSKLREKHRRPAMTWLSTLSFLAPIRIDFSLFQNMLDRFFVTIEDLACVFCVEPGLLRRYCDAHGIKQQQYAGVSDVSIAKLVTDNDCLQQVLVHYAQQLYRERAIPIRRVSQNVGLQWQDVWAMGVRHNGWQLPTTETLSEIERSVSNHEI</sequence>
<name>A0ABY1ZQG3_9GAMM</name>
<evidence type="ECO:0000313" key="2">
    <source>
        <dbReference type="Proteomes" id="UP000313645"/>
    </source>
</evidence>
<gene>
    <name evidence="1" type="ORF">EZI54_07450</name>
</gene>
<protein>
    <submittedName>
        <fullName evidence="1">Uncharacterized protein</fullName>
    </submittedName>
</protein>
<organism evidence="1 2">
    <name type="scientific">Marinobacter halodurans</name>
    <dbReference type="NCBI Taxonomy" id="2528979"/>
    <lineage>
        <taxon>Bacteria</taxon>
        <taxon>Pseudomonadati</taxon>
        <taxon>Pseudomonadota</taxon>
        <taxon>Gammaproteobacteria</taxon>
        <taxon>Pseudomonadales</taxon>
        <taxon>Marinobacteraceae</taxon>
        <taxon>Marinobacter</taxon>
    </lineage>
</organism>
<evidence type="ECO:0000313" key="1">
    <source>
        <dbReference type="EMBL" id="TBW57487.1"/>
    </source>
</evidence>
<keyword evidence="2" id="KW-1185">Reference proteome</keyword>
<dbReference type="EMBL" id="SJDL01000008">
    <property type="protein sequence ID" value="TBW57487.1"/>
    <property type="molecule type" value="Genomic_DNA"/>
</dbReference>
<accession>A0ABY1ZQG3</accession>
<comment type="caution">
    <text evidence="1">The sequence shown here is derived from an EMBL/GenBank/DDBJ whole genome shotgun (WGS) entry which is preliminary data.</text>
</comment>
<dbReference type="Proteomes" id="UP000313645">
    <property type="component" value="Unassembled WGS sequence"/>
</dbReference>